<evidence type="ECO:0000313" key="3">
    <source>
        <dbReference type="EMBL" id="MFD1889201.1"/>
    </source>
</evidence>
<name>A0ABW4RSM4_9ACTN</name>
<dbReference type="Pfam" id="PF26571">
    <property type="entry name" value="VldE"/>
    <property type="match status" value="1"/>
</dbReference>
<feature type="compositionally biased region" description="Low complexity" evidence="1">
    <location>
        <begin position="243"/>
        <end position="259"/>
    </location>
</feature>
<evidence type="ECO:0000313" key="4">
    <source>
        <dbReference type="Proteomes" id="UP001597326"/>
    </source>
</evidence>
<feature type="domain" description="SH3b" evidence="2">
    <location>
        <begin position="160"/>
        <end position="224"/>
    </location>
</feature>
<reference evidence="4" key="1">
    <citation type="journal article" date="2019" name="Int. J. Syst. Evol. Microbiol.">
        <title>The Global Catalogue of Microorganisms (GCM) 10K type strain sequencing project: providing services to taxonomists for standard genome sequencing and annotation.</title>
        <authorList>
            <consortium name="The Broad Institute Genomics Platform"/>
            <consortium name="The Broad Institute Genome Sequencing Center for Infectious Disease"/>
            <person name="Wu L."/>
            <person name="Ma J."/>
        </authorList>
    </citation>
    <scope>NUCLEOTIDE SEQUENCE [LARGE SCALE GENOMIC DNA]</scope>
    <source>
        <strain evidence="4">CAIM 431</strain>
    </source>
</reference>
<feature type="region of interest" description="Disordered" evidence="1">
    <location>
        <begin position="122"/>
        <end position="151"/>
    </location>
</feature>
<dbReference type="Proteomes" id="UP001597326">
    <property type="component" value="Unassembled WGS sequence"/>
</dbReference>
<proteinExistence type="predicted"/>
<protein>
    <submittedName>
        <fullName evidence="3">SH3 domain-containing protein</fullName>
    </submittedName>
</protein>
<dbReference type="Gene3D" id="2.30.30.40">
    <property type="entry name" value="SH3 Domains"/>
    <property type="match status" value="1"/>
</dbReference>
<evidence type="ECO:0000256" key="1">
    <source>
        <dbReference type="SAM" id="MobiDB-lite"/>
    </source>
</evidence>
<feature type="region of interest" description="Disordered" evidence="1">
    <location>
        <begin position="175"/>
        <end position="198"/>
    </location>
</feature>
<dbReference type="Pfam" id="PF08239">
    <property type="entry name" value="SH3_3"/>
    <property type="match status" value="1"/>
</dbReference>
<feature type="compositionally biased region" description="Polar residues" evidence="1">
    <location>
        <begin position="75"/>
        <end position="98"/>
    </location>
</feature>
<sequence>MPVPTHANDDQPRLEAVASTDDLENAGPESLEAAPASGRRRLVAPLAIVTGLALAVGGAMLLPEQVDAQVGEPQAPTSAASQALPSRSSEAVSRSQQRPALGDAGARLAAQAVGVKPVVASSAPAATAAPKPARKATAAPKPTRVKAAATQRQAVPALGEVTATLYTTTGVNVRTAPSTSADKATSLAPGESVKATSVRRDGWRQIKLDGRAGWIRSAYLTSERPVVRKASSESTPDSERSTSRSTSSTRSTVKSSARTSQKRTVASSGSATGGGSCSSYAVERGLVSNAVAVHRAVCASFPSIKSFGGLRASADNHGTGHALDVMVSGSQGQAVANWARANASRLGITEVIYAQQIWTTQRAGEGWRSMSDRGSATANHYDHVHISVR</sequence>
<dbReference type="RefSeq" id="WP_343872186.1">
    <property type="nucleotide sequence ID" value="NZ_BAAAIX010000007.1"/>
</dbReference>
<dbReference type="EMBL" id="JBHUFZ010000008">
    <property type="protein sequence ID" value="MFD1889201.1"/>
    <property type="molecule type" value="Genomic_DNA"/>
</dbReference>
<feature type="compositionally biased region" description="Low complexity" evidence="1">
    <location>
        <begin position="122"/>
        <end position="142"/>
    </location>
</feature>
<dbReference type="InterPro" id="IPR058593">
    <property type="entry name" value="ARB_07466-like_C"/>
</dbReference>
<feature type="region of interest" description="Disordered" evidence="1">
    <location>
        <begin position="71"/>
        <end position="104"/>
    </location>
</feature>
<gene>
    <name evidence="3" type="ORF">ACFSCS_03240</name>
</gene>
<organism evidence="3 4">
    <name type="scientific">Luteococcus peritonei</name>
    <dbReference type="NCBI Taxonomy" id="88874"/>
    <lineage>
        <taxon>Bacteria</taxon>
        <taxon>Bacillati</taxon>
        <taxon>Actinomycetota</taxon>
        <taxon>Actinomycetes</taxon>
        <taxon>Propionibacteriales</taxon>
        <taxon>Propionibacteriaceae</taxon>
        <taxon>Luteococcus</taxon>
    </lineage>
</organism>
<dbReference type="SMART" id="SM00287">
    <property type="entry name" value="SH3b"/>
    <property type="match status" value="1"/>
</dbReference>
<accession>A0ABW4RSM4</accession>
<evidence type="ECO:0000259" key="2">
    <source>
        <dbReference type="PROSITE" id="PS51781"/>
    </source>
</evidence>
<dbReference type="InterPro" id="IPR003646">
    <property type="entry name" value="SH3-like_bac-type"/>
</dbReference>
<dbReference type="PROSITE" id="PS51781">
    <property type="entry name" value="SH3B"/>
    <property type="match status" value="1"/>
</dbReference>
<feature type="region of interest" description="Disordered" evidence="1">
    <location>
        <begin position="1"/>
        <end position="38"/>
    </location>
</feature>
<keyword evidence="4" id="KW-1185">Reference proteome</keyword>
<comment type="caution">
    <text evidence="3">The sequence shown here is derived from an EMBL/GenBank/DDBJ whole genome shotgun (WGS) entry which is preliminary data.</text>
</comment>
<feature type="region of interest" description="Disordered" evidence="1">
    <location>
        <begin position="225"/>
        <end position="276"/>
    </location>
</feature>